<dbReference type="EMBL" id="QRUJ01000021">
    <property type="protein sequence ID" value="RGR52501.1"/>
    <property type="molecule type" value="Genomic_DNA"/>
</dbReference>
<name>A0A395UUR4_9FIRM</name>
<organism evidence="1 2">
    <name type="scientific">Agathobacter rectalis</name>
    <dbReference type="NCBI Taxonomy" id="39491"/>
    <lineage>
        <taxon>Bacteria</taxon>
        <taxon>Bacillati</taxon>
        <taxon>Bacillota</taxon>
        <taxon>Clostridia</taxon>
        <taxon>Lachnospirales</taxon>
        <taxon>Lachnospiraceae</taxon>
        <taxon>Agathobacter</taxon>
    </lineage>
</organism>
<dbReference type="Proteomes" id="UP000266066">
    <property type="component" value="Unassembled WGS sequence"/>
</dbReference>
<comment type="caution">
    <text evidence="1">The sequence shown here is derived from an EMBL/GenBank/DDBJ whole genome shotgun (WGS) entry which is preliminary data.</text>
</comment>
<proteinExistence type="predicted"/>
<evidence type="ECO:0000313" key="1">
    <source>
        <dbReference type="EMBL" id="RGR52501.1"/>
    </source>
</evidence>
<evidence type="ECO:0000313" key="2">
    <source>
        <dbReference type="Proteomes" id="UP000266066"/>
    </source>
</evidence>
<dbReference type="RefSeq" id="WP_118392557.1">
    <property type="nucleotide sequence ID" value="NZ_QRUJ01000021.1"/>
</dbReference>
<dbReference type="AlphaFoldDB" id="A0A395UUR4"/>
<sequence>MKLLVFGDLMEKINKEYDVSRVTAYSMASKIVNKCPKRLYINIMEWIQGDSISDIYISDYSIPMILSIWKSNDFLRALEVMMDLSQSKFEQAEFKIWEMRR</sequence>
<gene>
    <name evidence="1" type="ORF">DWY38_14180</name>
</gene>
<reference evidence="1 2" key="1">
    <citation type="submission" date="2018-08" db="EMBL/GenBank/DDBJ databases">
        <title>A genome reference for cultivated species of the human gut microbiota.</title>
        <authorList>
            <person name="Zou Y."/>
            <person name="Xue W."/>
            <person name="Luo G."/>
        </authorList>
    </citation>
    <scope>NUCLEOTIDE SEQUENCE [LARGE SCALE GENOMIC DNA]</scope>
    <source>
        <strain evidence="1 2">AF25-15</strain>
    </source>
</reference>
<protein>
    <submittedName>
        <fullName evidence="1">Uncharacterized protein</fullName>
    </submittedName>
</protein>
<accession>A0A395UUR4</accession>